<sequence>MKIKTILVLICGVLILVLTGCVKRVTYIITWVNYDGVVLEVDSEVYEGNLPTYDSDTPTHPDSEIESFEFIGWEPQIAIVTSDQTYTAQYQSKTRNDRDTFTIIWINEDGIVLETDFFVSLNSIPTYDGPTPKKDSDSTSSF</sequence>
<accession>A0A5J4TGF4</accession>
<protein>
    <submittedName>
        <fullName evidence="1">Uncharacterized protein</fullName>
    </submittedName>
</protein>
<dbReference type="AlphaFoldDB" id="A0A5J4TGF4"/>
<organism evidence="1 2">
    <name type="scientific">Streblomastix strix</name>
    <dbReference type="NCBI Taxonomy" id="222440"/>
    <lineage>
        <taxon>Eukaryota</taxon>
        <taxon>Metamonada</taxon>
        <taxon>Preaxostyla</taxon>
        <taxon>Oxymonadida</taxon>
        <taxon>Streblomastigidae</taxon>
        <taxon>Streblomastix</taxon>
    </lineage>
</organism>
<evidence type="ECO:0000313" key="2">
    <source>
        <dbReference type="Proteomes" id="UP000324800"/>
    </source>
</evidence>
<dbReference type="EMBL" id="SNRW01032811">
    <property type="protein sequence ID" value="KAA6356545.1"/>
    <property type="molecule type" value="Genomic_DNA"/>
</dbReference>
<dbReference type="PROSITE" id="PS51257">
    <property type="entry name" value="PROKAR_LIPOPROTEIN"/>
    <property type="match status" value="1"/>
</dbReference>
<proteinExistence type="predicted"/>
<feature type="non-terminal residue" evidence="1">
    <location>
        <position position="142"/>
    </location>
</feature>
<evidence type="ECO:0000313" key="1">
    <source>
        <dbReference type="EMBL" id="KAA6356545.1"/>
    </source>
</evidence>
<gene>
    <name evidence="1" type="ORF">EZS28_047929</name>
</gene>
<dbReference type="Proteomes" id="UP000324800">
    <property type="component" value="Unassembled WGS sequence"/>
</dbReference>
<comment type="caution">
    <text evidence="1">The sequence shown here is derived from an EMBL/GenBank/DDBJ whole genome shotgun (WGS) entry which is preliminary data.</text>
</comment>
<name>A0A5J4TGF4_9EUKA</name>
<reference evidence="1 2" key="1">
    <citation type="submission" date="2019-03" db="EMBL/GenBank/DDBJ databases">
        <title>Single cell metagenomics reveals metabolic interactions within the superorganism composed of flagellate Streblomastix strix and complex community of Bacteroidetes bacteria on its surface.</title>
        <authorList>
            <person name="Treitli S.C."/>
            <person name="Kolisko M."/>
            <person name="Husnik F."/>
            <person name="Keeling P."/>
            <person name="Hampl V."/>
        </authorList>
    </citation>
    <scope>NUCLEOTIDE SEQUENCE [LARGE SCALE GENOMIC DNA]</scope>
    <source>
        <strain evidence="1">ST1C</strain>
    </source>
</reference>